<dbReference type="InterPro" id="IPR052021">
    <property type="entry name" value="Type-I_RS_S_subunit"/>
</dbReference>
<evidence type="ECO:0000259" key="4">
    <source>
        <dbReference type="Pfam" id="PF01420"/>
    </source>
</evidence>
<keyword evidence="5" id="KW-0378">Hydrolase</keyword>
<name>A0A5D4SZN3_9BACI</name>
<keyword evidence="5" id="KW-0540">Nuclease</keyword>
<dbReference type="OrthoDB" id="9795776at2"/>
<comment type="caution">
    <text evidence="5">The sequence shown here is derived from an EMBL/GenBank/DDBJ whole genome shotgun (WGS) entry which is preliminary data.</text>
</comment>
<feature type="domain" description="Type I restriction modification DNA specificity" evidence="4">
    <location>
        <begin position="13"/>
        <end position="186"/>
    </location>
</feature>
<accession>A0A5D4SZN3</accession>
<keyword evidence="2" id="KW-0680">Restriction system</keyword>
<dbReference type="GO" id="GO:0009307">
    <property type="term" value="P:DNA restriction-modification system"/>
    <property type="evidence" value="ECO:0007669"/>
    <property type="project" value="UniProtKB-KW"/>
</dbReference>
<organism evidence="5 6">
    <name type="scientific">Sutcliffiella horikoshii</name>
    <dbReference type="NCBI Taxonomy" id="79883"/>
    <lineage>
        <taxon>Bacteria</taxon>
        <taxon>Bacillati</taxon>
        <taxon>Bacillota</taxon>
        <taxon>Bacilli</taxon>
        <taxon>Bacillales</taxon>
        <taxon>Bacillaceae</taxon>
        <taxon>Sutcliffiella</taxon>
    </lineage>
</organism>
<dbReference type="PANTHER" id="PTHR30408">
    <property type="entry name" value="TYPE-1 RESTRICTION ENZYME ECOKI SPECIFICITY PROTEIN"/>
    <property type="match status" value="1"/>
</dbReference>
<evidence type="ECO:0000256" key="1">
    <source>
        <dbReference type="ARBA" id="ARBA00010923"/>
    </source>
</evidence>
<dbReference type="EMBL" id="VTEV01000005">
    <property type="protein sequence ID" value="TYS67692.1"/>
    <property type="molecule type" value="Genomic_DNA"/>
</dbReference>
<proteinExistence type="inferred from homology"/>
<dbReference type="PANTHER" id="PTHR30408:SF13">
    <property type="entry name" value="TYPE I RESTRICTION ENZYME HINDI SPECIFICITY SUBUNIT"/>
    <property type="match status" value="1"/>
</dbReference>
<keyword evidence="3" id="KW-0238">DNA-binding</keyword>
<keyword evidence="5" id="KW-0255">Endonuclease</keyword>
<dbReference type="Proteomes" id="UP000322524">
    <property type="component" value="Unassembled WGS sequence"/>
</dbReference>
<reference evidence="5 6" key="1">
    <citation type="submission" date="2019-08" db="EMBL/GenBank/DDBJ databases">
        <title>Bacillus genomes from the desert of Cuatro Cienegas, Coahuila.</title>
        <authorList>
            <person name="Olmedo-Alvarez G."/>
        </authorList>
    </citation>
    <scope>NUCLEOTIDE SEQUENCE [LARGE SCALE GENOMIC DNA]</scope>
    <source>
        <strain evidence="5 6">CH28_1T</strain>
    </source>
</reference>
<evidence type="ECO:0000313" key="6">
    <source>
        <dbReference type="Proteomes" id="UP000322524"/>
    </source>
</evidence>
<dbReference type="GO" id="GO:0003677">
    <property type="term" value="F:DNA binding"/>
    <property type="evidence" value="ECO:0007669"/>
    <property type="project" value="UniProtKB-KW"/>
</dbReference>
<comment type="similarity">
    <text evidence="1">Belongs to the type-I restriction system S methylase family.</text>
</comment>
<protein>
    <submittedName>
        <fullName evidence="5">Restriction endonuclease subunit S</fullName>
    </submittedName>
</protein>
<dbReference type="InterPro" id="IPR044946">
    <property type="entry name" value="Restrct_endonuc_typeI_TRD_sf"/>
</dbReference>
<dbReference type="Gene3D" id="3.90.220.20">
    <property type="entry name" value="DNA methylase specificity domains"/>
    <property type="match status" value="2"/>
</dbReference>
<dbReference type="InterPro" id="IPR000055">
    <property type="entry name" value="Restrct_endonuc_typeI_TRD"/>
</dbReference>
<dbReference type="SUPFAM" id="SSF116734">
    <property type="entry name" value="DNA methylase specificity domain"/>
    <property type="match status" value="2"/>
</dbReference>
<evidence type="ECO:0000313" key="5">
    <source>
        <dbReference type="EMBL" id="TYS67692.1"/>
    </source>
</evidence>
<dbReference type="GO" id="GO:0004519">
    <property type="term" value="F:endonuclease activity"/>
    <property type="evidence" value="ECO:0007669"/>
    <property type="project" value="UniProtKB-KW"/>
</dbReference>
<gene>
    <name evidence="5" type="ORF">FZC76_14070</name>
</gene>
<dbReference type="RefSeq" id="WP_148988801.1">
    <property type="nucleotide sequence ID" value="NZ_VTEV01000005.1"/>
</dbReference>
<evidence type="ECO:0000256" key="3">
    <source>
        <dbReference type="ARBA" id="ARBA00023125"/>
    </source>
</evidence>
<dbReference type="CDD" id="cd17517">
    <property type="entry name" value="RMtype1_S_EcoKI_StySPI-TRD2-CR2_like"/>
    <property type="match status" value="1"/>
</dbReference>
<evidence type="ECO:0000256" key="2">
    <source>
        <dbReference type="ARBA" id="ARBA00022747"/>
    </source>
</evidence>
<dbReference type="Pfam" id="PF01420">
    <property type="entry name" value="Methylase_S"/>
    <property type="match status" value="2"/>
</dbReference>
<feature type="domain" description="Type I restriction modification DNA specificity" evidence="4">
    <location>
        <begin position="271"/>
        <end position="374"/>
    </location>
</feature>
<sequence length="390" mass="44921">MNAPKLRFETFKKEWNETTLGDLLSFNNGINADKNSYGHGRKFINVLDILNNNFIKYSEIIGLVSVSSKMEESNKVEYGDLLFLRSSETRDDVGKSSVYLDENEFALFGGFVIRGKKQADYHPYFLKLNLESPNVRNQIGTKAGGSTRFNVSQSILSSVELKMPSKDEQSKIAEFFSTLDLKIQKQQVKISLLNKQKKGYIQQIFNQNQNGWSLFELGDLFEERSERGYEEYQLLAVTLGKGVTDRTGMKKDTSSEDKSSYKRVLPDDIAYNSMRMWQGASGHSIFKGIVSPAYTVLKPREQVYSLFFAYLFKTDFMLYQFKKYSQGLTSDTWNLKYPLLKDIKVKVPSYEEQKKIASLFSKLDSKIQLETKKLGILQEQKKAFMQQMFI</sequence>
<dbReference type="AlphaFoldDB" id="A0A5D4SZN3"/>